<evidence type="ECO:0000313" key="1">
    <source>
        <dbReference type="EMBL" id="KAF7835557.1"/>
    </source>
</evidence>
<proteinExistence type="predicted"/>
<reference evidence="1" key="1">
    <citation type="submission" date="2020-09" db="EMBL/GenBank/DDBJ databases">
        <title>Genome-Enabled Discovery of Anthraquinone Biosynthesis in Senna tora.</title>
        <authorList>
            <person name="Kang S.-H."/>
            <person name="Pandey R.P."/>
            <person name="Lee C.-M."/>
            <person name="Sim J.-S."/>
            <person name="Jeong J.-T."/>
            <person name="Choi B.-S."/>
            <person name="Jung M."/>
            <person name="Ginzburg D."/>
            <person name="Zhao K."/>
            <person name="Won S.Y."/>
            <person name="Oh T.-J."/>
            <person name="Yu Y."/>
            <person name="Kim N.-H."/>
            <person name="Lee O.R."/>
            <person name="Lee T.-H."/>
            <person name="Bashyal P."/>
            <person name="Kim T.-S."/>
            <person name="Lee W.-H."/>
            <person name="Kawkins C."/>
            <person name="Kim C.-K."/>
            <person name="Kim J.S."/>
            <person name="Ahn B.O."/>
            <person name="Rhee S.Y."/>
            <person name="Sohng J.K."/>
        </authorList>
    </citation>
    <scope>NUCLEOTIDE SEQUENCE</scope>
    <source>
        <tissue evidence="1">Leaf</tissue>
    </source>
</reference>
<dbReference type="EMBL" id="JAAIUW010000004">
    <property type="protein sequence ID" value="KAF7835557.1"/>
    <property type="molecule type" value="Genomic_DNA"/>
</dbReference>
<sequence length="38" mass="4368">MASNTFLAITGLIHELNPLRFPNKTRSDRFDSLVQQHV</sequence>
<accession>A0A834X0X8</accession>
<comment type="caution">
    <text evidence="1">The sequence shown here is derived from an EMBL/GenBank/DDBJ whole genome shotgun (WGS) entry which is preliminary data.</text>
</comment>
<gene>
    <name evidence="1" type="ORF">G2W53_010416</name>
</gene>
<dbReference type="AlphaFoldDB" id="A0A834X0X8"/>
<dbReference type="Proteomes" id="UP000634136">
    <property type="component" value="Unassembled WGS sequence"/>
</dbReference>
<protein>
    <submittedName>
        <fullName evidence="1">Uncharacterized protein</fullName>
    </submittedName>
</protein>
<keyword evidence="2" id="KW-1185">Reference proteome</keyword>
<name>A0A834X0X8_9FABA</name>
<evidence type="ECO:0000313" key="2">
    <source>
        <dbReference type="Proteomes" id="UP000634136"/>
    </source>
</evidence>
<organism evidence="1 2">
    <name type="scientific">Senna tora</name>
    <dbReference type="NCBI Taxonomy" id="362788"/>
    <lineage>
        <taxon>Eukaryota</taxon>
        <taxon>Viridiplantae</taxon>
        <taxon>Streptophyta</taxon>
        <taxon>Embryophyta</taxon>
        <taxon>Tracheophyta</taxon>
        <taxon>Spermatophyta</taxon>
        <taxon>Magnoliopsida</taxon>
        <taxon>eudicotyledons</taxon>
        <taxon>Gunneridae</taxon>
        <taxon>Pentapetalae</taxon>
        <taxon>rosids</taxon>
        <taxon>fabids</taxon>
        <taxon>Fabales</taxon>
        <taxon>Fabaceae</taxon>
        <taxon>Caesalpinioideae</taxon>
        <taxon>Cassia clade</taxon>
        <taxon>Senna</taxon>
    </lineage>
</organism>